<evidence type="ECO:0000259" key="1">
    <source>
        <dbReference type="Pfam" id="PF13577"/>
    </source>
</evidence>
<evidence type="ECO:0000313" key="3">
    <source>
        <dbReference type="Proteomes" id="UP000438448"/>
    </source>
</evidence>
<evidence type="ECO:0000313" key="2">
    <source>
        <dbReference type="EMBL" id="MQY22274.1"/>
    </source>
</evidence>
<keyword evidence="3" id="KW-1185">Reference proteome</keyword>
<dbReference type="Gene3D" id="3.10.450.50">
    <property type="match status" value="1"/>
</dbReference>
<comment type="caution">
    <text evidence="2">The sequence shown here is derived from an EMBL/GenBank/DDBJ whole genome shotgun (WGS) entry which is preliminary data.</text>
</comment>
<gene>
    <name evidence="2" type="ORF">NRB20_53890</name>
</gene>
<protein>
    <recommendedName>
        <fullName evidence="1">SnoaL-like domain-containing protein</fullName>
    </recommendedName>
</protein>
<sequence>MSEHIADIVAASQLVLRERRGRDRSRWDEMRACYAPDSVVRVSWFRGSGDEFVTASEQMAARGDKAVHRMYPPIVDVDGDRALIEVGAAIETRTVLDDIELDLVSYTRLIYRARRSGGRWLIAALDAVYERDTLTPAVPGTPWRIAPEALAPFRPSYRMLSYVLGRRGYTVGDDLFGDDRPDELRRLEDEVEAWLHRPPTSRQE</sequence>
<dbReference type="Pfam" id="PF13577">
    <property type="entry name" value="SnoaL_4"/>
    <property type="match status" value="1"/>
</dbReference>
<dbReference type="AlphaFoldDB" id="A0A7K0DBL7"/>
<dbReference type="EMBL" id="WEGK01000012">
    <property type="protein sequence ID" value="MQY22274.1"/>
    <property type="molecule type" value="Genomic_DNA"/>
</dbReference>
<dbReference type="Proteomes" id="UP000438448">
    <property type="component" value="Unassembled WGS sequence"/>
</dbReference>
<accession>A0A7K0DBL7</accession>
<feature type="domain" description="SnoaL-like" evidence="1">
    <location>
        <begin position="4"/>
        <end position="125"/>
    </location>
</feature>
<organism evidence="2 3">
    <name type="scientific">Nocardia macrotermitis</name>
    <dbReference type="NCBI Taxonomy" id="2585198"/>
    <lineage>
        <taxon>Bacteria</taxon>
        <taxon>Bacillati</taxon>
        <taxon>Actinomycetota</taxon>
        <taxon>Actinomycetes</taxon>
        <taxon>Mycobacteriales</taxon>
        <taxon>Nocardiaceae</taxon>
        <taxon>Nocardia</taxon>
    </lineage>
</organism>
<dbReference type="InterPro" id="IPR032710">
    <property type="entry name" value="NTF2-like_dom_sf"/>
</dbReference>
<dbReference type="SUPFAM" id="SSF54427">
    <property type="entry name" value="NTF2-like"/>
    <property type="match status" value="1"/>
</dbReference>
<name>A0A7K0DBL7_9NOCA</name>
<dbReference type="InterPro" id="IPR037401">
    <property type="entry name" value="SnoaL-like"/>
</dbReference>
<dbReference type="RefSeq" id="WP_319945425.1">
    <property type="nucleotide sequence ID" value="NZ_WEGK01000012.1"/>
</dbReference>
<reference evidence="2 3" key="1">
    <citation type="submission" date="2019-10" db="EMBL/GenBank/DDBJ databases">
        <title>Nocardia macrotermitis sp. nov. and Nocardia aurantia sp. nov., isolated from the gut of fungus growing-termite Macrotermes natalensis.</title>
        <authorList>
            <person name="Benndorf R."/>
            <person name="Schwitalla J."/>
            <person name="Martin K."/>
            <person name="De Beer W."/>
            <person name="Kaster A.-K."/>
            <person name="Vollmers J."/>
            <person name="Poulsen M."/>
            <person name="Beemelmanns C."/>
        </authorList>
    </citation>
    <scope>NUCLEOTIDE SEQUENCE [LARGE SCALE GENOMIC DNA]</scope>
    <source>
        <strain evidence="2 3">RB20</strain>
    </source>
</reference>
<proteinExistence type="predicted"/>